<dbReference type="SMART" id="SM00448">
    <property type="entry name" value="REC"/>
    <property type="match status" value="1"/>
</dbReference>
<evidence type="ECO:0000256" key="1">
    <source>
        <dbReference type="ARBA" id="ARBA00000085"/>
    </source>
</evidence>
<feature type="transmembrane region" description="Helical" evidence="7">
    <location>
        <begin position="452"/>
        <end position="475"/>
    </location>
</feature>
<dbReference type="InterPro" id="IPR005467">
    <property type="entry name" value="His_kinase_dom"/>
</dbReference>
<dbReference type="AlphaFoldDB" id="A0A084ILJ4"/>
<dbReference type="SUPFAM" id="SSF52172">
    <property type="entry name" value="CheY-like"/>
    <property type="match status" value="1"/>
</dbReference>
<evidence type="ECO:0000256" key="5">
    <source>
        <dbReference type="ARBA" id="ARBA00022777"/>
    </source>
</evidence>
<feature type="transmembrane region" description="Helical" evidence="7">
    <location>
        <begin position="70"/>
        <end position="91"/>
    </location>
</feature>
<dbReference type="eggNOG" id="COG0745">
    <property type="taxonomic scope" value="Bacteria"/>
</dbReference>
<feature type="transmembrane region" description="Helical" evidence="7">
    <location>
        <begin position="387"/>
        <end position="405"/>
    </location>
</feature>
<feature type="transmembrane region" description="Helical" evidence="7">
    <location>
        <begin position="255"/>
        <end position="286"/>
    </location>
</feature>
<feature type="modified residue" description="4-aspartylphosphate" evidence="6">
    <location>
        <position position="971"/>
    </location>
</feature>
<dbReference type="STRING" id="1304275.C41B8_09376"/>
<dbReference type="OrthoDB" id="9810730at2"/>
<dbReference type="SUPFAM" id="SSF47384">
    <property type="entry name" value="Homodimeric domain of signal transducing histidine kinase"/>
    <property type="match status" value="1"/>
</dbReference>
<dbReference type="InterPro" id="IPR001789">
    <property type="entry name" value="Sig_transdc_resp-reg_receiver"/>
</dbReference>
<feature type="domain" description="Response regulatory" evidence="9">
    <location>
        <begin position="922"/>
        <end position="1037"/>
    </location>
</feature>
<protein>
    <recommendedName>
        <fullName evidence="2">histidine kinase</fullName>
        <ecNumber evidence="2">2.7.13.3</ecNumber>
    </recommendedName>
</protein>
<name>A0A084ILJ4_SALHC</name>
<feature type="domain" description="Histidine kinase" evidence="8">
    <location>
        <begin position="683"/>
        <end position="899"/>
    </location>
</feature>
<dbReference type="SUPFAM" id="SSF55874">
    <property type="entry name" value="ATPase domain of HSP90 chaperone/DNA topoisomerase II/histidine kinase"/>
    <property type="match status" value="1"/>
</dbReference>
<dbReference type="Pfam" id="PF02518">
    <property type="entry name" value="HATPase_c"/>
    <property type="match status" value="1"/>
</dbReference>
<dbReference type="InterPro" id="IPR036097">
    <property type="entry name" value="HisK_dim/P_sf"/>
</dbReference>
<evidence type="ECO:0000256" key="3">
    <source>
        <dbReference type="ARBA" id="ARBA00022553"/>
    </source>
</evidence>
<dbReference type="Proteomes" id="UP000028302">
    <property type="component" value="Unassembled WGS sequence"/>
</dbReference>
<feature type="transmembrane region" description="Helical" evidence="7">
    <location>
        <begin position="609"/>
        <end position="630"/>
    </location>
</feature>
<keyword evidence="7" id="KW-0472">Membrane</keyword>
<accession>A0A084ILJ4</accession>
<keyword evidence="11" id="KW-1185">Reference proteome</keyword>
<dbReference type="PROSITE" id="PS50109">
    <property type="entry name" value="HIS_KIN"/>
    <property type="match status" value="1"/>
</dbReference>
<dbReference type="Gene3D" id="1.10.4160.10">
    <property type="entry name" value="Hydantoin permease"/>
    <property type="match status" value="1"/>
</dbReference>
<evidence type="ECO:0000259" key="8">
    <source>
        <dbReference type="PROSITE" id="PS50109"/>
    </source>
</evidence>
<dbReference type="SMART" id="SM00387">
    <property type="entry name" value="HATPase_c"/>
    <property type="match status" value="1"/>
</dbReference>
<dbReference type="PRINTS" id="PR00344">
    <property type="entry name" value="BCTRLSENSOR"/>
</dbReference>
<dbReference type="eggNOG" id="COG2205">
    <property type="taxonomic scope" value="Bacteria"/>
</dbReference>
<evidence type="ECO:0000256" key="7">
    <source>
        <dbReference type="SAM" id="Phobius"/>
    </source>
</evidence>
<dbReference type="InterPro" id="IPR011006">
    <property type="entry name" value="CheY-like_superfamily"/>
</dbReference>
<dbReference type="PATRIC" id="fig|1304275.5.peg.1910"/>
<reference evidence="10 11" key="1">
    <citation type="submission" date="2013-03" db="EMBL/GenBank/DDBJ databases">
        <title>Salinisphaera hydrothermalis C41B8 Genome Sequencing.</title>
        <authorList>
            <person name="Li C."/>
            <person name="Lai Q."/>
            <person name="Shao Z."/>
        </authorList>
    </citation>
    <scope>NUCLEOTIDE SEQUENCE [LARGE SCALE GENOMIC DNA]</scope>
    <source>
        <strain evidence="10 11">C41B8</strain>
    </source>
</reference>
<keyword evidence="5 10" id="KW-0418">Kinase</keyword>
<dbReference type="CDD" id="cd17546">
    <property type="entry name" value="REC_hyHK_CKI1_RcsC-like"/>
    <property type="match status" value="1"/>
</dbReference>
<dbReference type="Gene3D" id="3.30.565.10">
    <property type="entry name" value="Histidine kinase-like ATPase, C-terminal domain"/>
    <property type="match status" value="1"/>
</dbReference>
<feature type="transmembrane region" description="Helical" evidence="7">
    <location>
        <begin position="569"/>
        <end position="594"/>
    </location>
</feature>
<sequence>MSMEPQRVVKIRRAYNRWVGDETLEDYALRFTARSFRKWSEIRIASTALGGISFLVLEAIGAVLMLRYGFVNAACAIAAVCSAMFIVGLPISYTAARYGVDIDLLTRGAGFGYLGSTITSLIYACFTFLFFALEATIMGQALSLYFDITLPLAYLISALAIIPLVTFGITAINRLQWFTQPIWLALLVLPYVFIAVRQPEAFSAFTGYVGEQATSGFNWLAFGSACGIALALIGQTGEQVDYLRFLPERTADNRVRWWAAVLAAGPGWVVLGGLKMFGGALLAFLAVRHGLPHASATEPTRMYDVAFGYVFSSPGLAMAATVLFVIVSQVKINVTNAYAGSLAWSNFFARVTRSHPGRVVWLVFNVLIALILLEMGVFHAIERVLGLYANVAAAWFGALAADLMINKPLGLSPRGIEFKRAHLYDLNPVGLGAFVLAGSVSLAAYGEVFGPAGHAAAPAIALVGAFVSAPSIAWFTRGRFYLARKPAAASELAPDNGRHARCALCGNRFEIDDMAGCPAYAGPVCSLCCSLDMRCGDRCRPHAHAAAQVESVLRAILPRSVLPHLYTRLVRYGLVLAVMAAVLVAALITVYLQVTPLVAVGQRHHLADIFLRTFFLMLVPVGILAWWLVLAREARNVAQQETSRQTQLLMREIAAHKRTDAKLAQAKAEAEAANRAKSRYISGLSHELRTPLNNVLGYTQLLLREPAMPPAHADKLATIQRSGEHLLALVDGLLDIARIEAGRVALNLGEIDTQGLLDQVDAMFAPQALAKGLDFVIEPSPRLPALVRGDLQRLRQILINLIGNAIRFTQTGSVRLRVGYASEVAAFEVIDTGPGIADDKREQIFLPFERMAEGSDGGIGTGLGLTICQLLTQLMGGDLTVRSNTPTGAHFALRVFLPNCTRRAGAQVPSQRIIGYEGPRRHVLIVDDREDQRRILRATLEPLGFALNECADGPEALHWLATERTDLILMDVALPAMDGFEAARMIRDRGLSEAPIMVVSANAYADNVARSRSAGCDAFLAKPIDINKLLDRLADLLRLEWQRDELDGGSKTAAPRIARVHDAPRKRSERSPLPAPLAARLASAINVGHMAGVLAEIAAIETAHPEYAPYLADLRDAARRHELIRLRRLAEESQAVETRNREGGAAT</sequence>
<feature type="transmembrane region" description="Helical" evidence="7">
    <location>
        <begin position="216"/>
        <end position="234"/>
    </location>
</feature>
<feature type="transmembrane region" description="Helical" evidence="7">
    <location>
        <begin position="426"/>
        <end position="446"/>
    </location>
</feature>
<evidence type="ECO:0000313" key="10">
    <source>
        <dbReference type="EMBL" id="KEZ77578.1"/>
    </source>
</evidence>
<dbReference type="Gene3D" id="3.40.50.2300">
    <property type="match status" value="1"/>
</dbReference>
<feature type="transmembrane region" description="Helical" evidence="7">
    <location>
        <begin position="152"/>
        <end position="170"/>
    </location>
</feature>
<gene>
    <name evidence="10" type="ORF">C41B8_09376</name>
</gene>
<dbReference type="PROSITE" id="PS50110">
    <property type="entry name" value="RESPONSE_REGULATORY"/>
    <property type="match status" value="1"/>
</dbReference>
<organism evidence="10 11">
    <name type="scientific">Salinisphaera hydrothermalis (strain C41B8)</name>
    <dbReference type="NCBI Taxonomy" id="1304275"/>
    <lineage>
        <taxon>Bacteria</taxon>
        <taxon>Pseudomonadati</taxon>
        <taxon>Pseudomonadota</taxon>
        <taxon>Gammaproteobacteria</taxon>
        <taxon>Salinisphaerales</taxon>
        <taxon>Salinisphaeraceae</taxon>
        <taxon>Salinisphaera</taxon>
    </lineage>
</organism>
<feature type="transmembrane region" description="Helical" evidence="7">
    <location>
        <begin position="359"/>
        <end position="381"/>
    </location>
</feature>
<dbReference type="InterPro" id="IPR003661">
    <property type="entry name" value="HisK_dim/P_dom"/>
</dbReference>
<keyword evidence="7" id="KW-1133">Transmembrane helix</keyword>
<dbReference type="eggNOG" id="COG1457">
    <property type="taxonomic scope" value="Bacteria"/>
</dbReference>
<dbReference type="Pfam" id="PF00072">
    <property type="entry name" value="Response_reg"/>
    <property type="match status" value="1"/>
</dbReference>
<dbReference type="SMART" id="SM00388">
    <property type="entry name" value="HisKA"/>
    <property type="match status" value="1"/>
</dbReference>
<keyword evidence="7" id="KW-0812">Transmembrane</keyword>
<evidence type="ECO:0000259" key="9">
    <source>
        <dbReference type="PROSITE" id="PS50110"/>
    </source>
</evidence>
<keyword evidence="3 6" id="KW-0597">Phosphoprotein</keyword>
<feature type="transmembrane region" description="Helical" evidence="7">
    <location>
        <begin position="177"/>
        <end position="196"/>
    </location>
</feature>
<feature type="transmembrane region" description="Helical" evidence="7">
    <location>
        <begin position="111"/>
        <end position="132"/>
    </location>
</feature>
<evidence type="ECO:0000313" key="11">
    <source>
        <dbReference type="Proteomes" id="UP000028302"/>
    </source>
</evidence>
<evidence type="ECO:0000256" key="4">
    <source>
        <dbReference type="ARBA" id="ARBA00022679"/>
    </source>
</evidence>
<proteinExistence type="predicted"/>
<feature type="transmembrane region" description="Helical" evidence="7">
    <location>
        <begin position="306"/>
        <end position="327"/>
    </location>
</feature>
<dbReference type="GO" id="GO:0000155">
    <property type="term" value="F:phosphorelay sensor kinase activity"/>
    <property type="evidence" value="ECO:0007669"/>
    <property type="project" value="InterPro"/>
</dbReference>
<dbReference type="Gene3D" id="1.10.287.130">
    <property type="match status" value="1"/>
</dbReference>
<dbReference type="CDD" id="cd00082">
    <property type="entry name" value="HisKA"/>
    <property type="match status" value="1"/>
</dbReference>
<evidence type="ECO:0000256" key="2">
    <source>
        <dbReference type="ARBA" id="ARBA00012438"/>
    </source>
</evidence>
<dbReference type="Pfam" id="PF00512">
    <property type="entry name" value="HisKA"/>
    <property type="match status" value="1"/>
</dbReference>
<dbReference type="PANTHER" id="PTHR43047">
    <property type="entry name" value="TWO-COMPONENT HISTIDINE PROTEIN KINASE"/>
    <property type="match status" value="1"/>
</dbReference>
<dbReference type="InterPro" id="IPR003594">
    <property type="entry name" value="HATPase_dom"/>
</dbReference>
<dbReference type="InterPro" id="IPR036890">
    <property type="entry name" value="HATPase_C_sf"/>
</dbReference>
<evidence type="ECO:0000256" key="6">
    <source>
        <dbReference type="PROSITE-ProRule" id="PRU00169"/>
    </source>
</evidence>
<dbReference type="EC" id="2.7.13.3" evidence="2"/>
<comment type="catalytic activity">
    <reaction evidence="1">
        <text>ATP + protein L-histidine = ADP + protein N-phospho-L-histidine.</text>
        <dbReference type="EC" id="2.7.13.3"/>
    </reaction>
</comment>
<comment type="caution">
    <text evidence="10">The sequence shown here is derived from an EMBL/GenBank/DDBJ whole genome shotgun (WGS) entry which is preliminary data.</text>
</comment>
<keyword evidence="4" id="KW-0808">Transferase</keyword>
<feature type="transmembrane region" description="Helical" evidence="7">
    <location>
        <begin position="44"/>
        <end position="64"/>
    </location>
</feature>
<dbReference type="InterPro" id="IPR004358">
    <property type="entry name" value="Sig_transdc_His_kin-like_C"/>
</dbReference>
<dbReference type="EMBL" id="APNK01000011">
    <property type="protein sequence ID" value="KEZ77578.1"/>
    <property type="molecule type" value="Genomic_DNA"/>
</dbReference>